<proteinExistence type="predicted"/>
<sequence length="286" mass="32900">MSDLIYTTNTVAIINNLDETESQNIDKINSCISSESSREIEIIANTSQNQTQKCITNFVVDSKVPYNIKTINQVNNQDKLAVDQNIITKIIQDLLEELFLPDRQLQDIKFFFPRTLILGSISIKKLANFFYQANVARNKLIIAKFKDKKLVDKTTRSQIYAEMKLYLVEQVKSKTITSHVNKIPKTIATSIHNMNNSSNRISDITVYFNEEVFKEEETNELIERVSKKFKVITKAPEAQVKPLVLNKYDIYFDKDLKKDEEESNEVKSNNDSDSSNFTCSNNEKDA</sequence>
<name>A0ACA9PV14_9GLOM</name>
<evidence type="ECO:0000313" key="2">
    <source>
        <dbReference type="Proteomes" id="UP000789702"/>
    </source>
</evidence>
<gene>
    <name evidence="1" type="ORF">DHETER_LOCUS12968</name>
</gene>
<dbReference type="EMBL" id="CAJVPU010033813">
    <property type="protein sequence ID" value="CAG8723437.1"/>
    <property type="molecule type" value="Genomic_DNA"/>
</dbReference>
<evidence type="ECO:0000313" key="1">
    <source>
        <dbReference type="EMBL" id="CAG8723437.1"/>
    </source>
</evidence>
<organism evidence="1 2">
    <name type="scientific">Dentiscutata heterogama</name>
    <dbReference type="NCBI Taxonomy" id="1316150"/>
    <lineage>
        <taxon>Eukaryota</taxon>
        <taxon>Fungi</taxon>
        <taxon>Fungi incertae sedis</taxon>
        <taxon>Mucoromycota</taxon>
        <taxon>Glomeromycotina</taxon>
        <taxon>Glomeromycetes</taxon>
        <taxon>Diversisporales</taxon>
        <taxon>Gigasporaceae</taxon>
        <taxon>Dentiscutata</taxon>
    </lineage>
</organism>
<feature type="non-terminal residue" evidence="1">
    <location>
        <position position="286"/>
    </location>
</feature>
<reference evidence="1" key="1">
    <citation type="submission" date="2021-06" db="EMBL/GenBank/DDBJ databases">
        <authorList>
            <person name="Kallberg Y."/>
            <person name="Tangrot J."/>
            <person name="Rosling A."/>
        </authorList>
    </citation>
    <scope>NUCLEOTIDE SEQUENCE</scope>
    <source>
        <strain evidence="1">IL203A</strain>
    </source>
</reference>
<keyword evidence="2" id="KW-1185">Reference proteome</keyword>
<accession>A0ACA9PV14</accession>
<comment type="caution">
    <text evidence="1">The sequence shown here is derived from an EMBL/GenBank/DDBJ whole genome shotgun (WGS) entry which is preliminary data.</text>
</comment>
<protein>
    <submittedName>
        <fullName evidence="1">3026_t:CDS:1</fullName>
    </submittedName>
</protein>
<dbReference type="Proteomes" id="UP000789702">
    <property type="component" value="Unassembled WGS sequence"/>
</dbReference>